<evidence type="ECO:0000313" key="12">
    <source>
        <dbReference type="EMBL" id="QOW62171.1"/>
    </source>
</evidence>
<dbReference type="InterPro" id="IPR004089">
    <property type="entry name" value="MCPsignal_dom"/>
</dbReference>
<evidence type="ECO:0000256" key="6">
    <source>
        <dbReference type="ARBA" id="ARBA00023136"/>
    </source>
</evidence>
<dbReference type="Pfam" id="PF00672">
    <property type="entry name" value="HAMP"/>
    <property type="match status" value="1"/>
</dbReference>
<evidence type="ECO:0000259" key="10">
    <source>
        <dbReference type="PROSITE" id="PS50111"/>
    </source>
</evidence>
<dbReference type="CDD" id="cd12912">
    <property type="entry name" value="PDC2_MCP_like"/>
    <property type="match status" value="1"/>
</dbReference>
<proteinExistence type="inferred from homology"/>
<keyword evidence="4 9" id="KW-0812">Transmembrane</keyword>
<evidence type="ECO:0000256" key="5">
    <source>
        <dbReference type="ARBA" id="ARBA00022989"/>
    </source>
</evidence>
<dbReference type="PANTHER" id="PTHR43531">
    <property type="entry name" value="PROTEIN ICFG"/>
    <property type="match status" value="1"/>
</dbReference>
<protein>
    <submittedName>
        <fullName evidence="12">HAMP domain-containing protein</fullName>
    </submittedName>
</protein>
<dbReference type="PROSITE" id="PS50111">
    <property type="entry name" value="CHEMOTAXIS_TRANSDUC_2"/>
    <property type="match status" value="1"/>
</dbReference>
<comment type="subcellular location">
    <subcellularLocation>
        <location evidence="1">Cell membrane</location>
        <topology evidence="1">Multi-pass membrane protein</topology>
    </subcellularLocation>
</comment>
<keyword evidence="2" id="KW-1003">Cell membrane</keyword>
<keyword evidence="5 9" id="KW-1133">Transmembrane helix</keyword>
<feature type="transmembrane region" description="Helical" evidence="9">
    <location>
        <begin position="280"/>
        <end position="300"/>
    </location>
</feature>
<dbReference type="SMART" id="SM00304">
    <property type="entry name" value="HAMP"/>
    <property type="match status" value="1"/>
</dbReference>
<keyword evidence="3" id="KW-0145">Chemotaxis</keyword>
<evidence type="ECO:0000313" key="13">
    <source>
        <dbReference type="Proteomes" id="UP000593915"/>
    </source>
</evidence>
<dbReference type="GO" id="GO:0007165">
    <property type="term" value="P:signal transduction"/>
    <property type="evidence" value="ECO:0007669"/>
    <property type="project" value="UniProtKB-KW"/>
</dbReference>
<dbReference type="Proteomes" id="UP000593915">
    <property type="component" value="Chromosome"/>
</dbReference>
<evidence type="ECO:0000256" key="4">
    <source>
        <dbReference type="ARBA" id="ARBA00022692"/>
    </source>
</evidence>
<keyword evidence="6 9" id="KW-0472">Membrane</keyword>
<gene>
    <name evidence="12" type="ORF">IFE08_08285</name>
</gene>
<dbReference type="CDD" id="cd06225">
    <property type="entry name" value="HAMP"/>
    <property type="match status" value="1"/>
</dbReference>
<dbReference type="SUPFAM" id="SSF103190">
    <property type="entry name" value="Sensory domain-like"/>
    <property type="match status" value="1"/>
</dbReference>
<dbReference type="InterPro" id="IPR003660">
    <property type="entry name" value="HAMP_dom"/>
</dbReference>
<dbReference type="Gene3D" id="1.10.287.950">
    <property type="entry name" value="Methyl-accepting chemotaxis protein"/>
    <property type="match status" value="1"/>
</dbReference>
<dbReference type="PROSITE" id="PS50885">
    <property type="entry name" value="HAMP"/>
    <property type="match status" value="1"/>
</dbReference>
<evidence type="ECO:0000256" key="2">
    <source>
        <dbReference type="ARBA" id="ARBA00022475"/>
    </source>
</evidence>
<keyword evidence="8" id="KW-0807">Transducer</keyword>
<dbReference type="GO" id="GO:0005886">
    <property type="term" value="C:plasma membrane"/>
    <property type="evidence" value="ECO:0007669"/>
    <property type="project" value="UniProtKB-SubCell"/>
</dbReference>
<dbReference type="GO" id="GO:0004888">
    <property type="term" value="F:transmembrane signaling receptor activity"/>
    <property type="evidence" value="ECO:0007669"/>
    <property type="project" value="InterPro"/>
</dbReference>
<dbReference type="EMBL" id="CP061839">
    <property type="protein sequence ID" value="QOW62171.1"/>
    <property type="molecule type" value="Genomic_DNA"/>
</dbReference>
<dbReference type="InterPro" id="IPR029151">
    <property type="entry name" value="Sensor-like_sf"/>
</dbReference>
<dbReference type="Gene3D" id="3.30.450.20">
    <property type="entry name" value="PAS domain"/>
    <property type="match status" value="2"/>
</dbReference>
<reference evidence="12 13" key="1">
    <citation type="submission" date="2020-09" db="EMBL/GenBank/DDBJ databases">
        <title>Characterization of Treponema spp. from bovine digital dermatitis in Korea.</title>
        <authorList>
            <person name="Espiritu H.M."/>
            <person name="Cho Y.I."/>
            <person name="Mamuad L."/>
        </authorList>
    </citation>
    <scope>NUCLEOTIDE SEQUENCE [LARGE SCALE GENOMIC DNA]</scope>
    <source>
        <strain evidence="12 13">KS1</strain>
    </source>
</reference>
<evidence type="ECO:0000256" key="9">
    <source>
        <dbReference type="SAM" id="Phobius"/>
    </source>
</evidence>
<dbReference type="SMART" id="SM00283">
    <property type="entry name" value="MA"/>
    <property type="match status" value="1"/>
</dbReference>
<sequence length="688" mass="74149">MVLIFSILFVAGLSLSAFITISRARTVVKKRVRAHLTDKAADTAAIIDGYIQQWFNYLDGIAMLPVLRDKKVSYLEKAVLLKTMADNEESLMKLEITDTDGLWYLADGRTFDSSKQGWYLDTDRGKNRVCSEPMIDLDTGKMIITMAVPIYGENNVVADILLATIDGYELSKDVQDIKVGERGNCFIVGKTGVNIANQNRELVTQMFNPIEAAKTDKNFAAVAAFIEKALKTHTAQIGYYDFMGSYNIAASAIIETTGWNVFIEAPVKDFLETIDRLRSGMIWVSLAIMLGVLAVVYFVARSIVRPINNTVGILQNIAHGDGDLTVRLPIVGNDEITDMSEYFNETIEKIGKSIKKVGSNTGIMTGIGSQLASNMTETASAVNQISANIDGVKQQAMTQAASVTETAATMEEIIRTIKQLNGSIETQAASVAQSSASVEEMVANIASITQTLGKSNEVIGDLARATADGKETLSSSNSVTQKIAEESGGLLEASSVIQHIASQTNLLAMNAAIEAAHAGDAGKGFAVVADEIRKLAEESSAQGKTITATLKALSGEIETLSASSKTVEEKFNAIYSLAEKVKEMSNRIMEAMSEQENGSREVLSAIKNINEVTVEVKAGSGEMLRGGEGVAEEMRKLDDLTRVIADSMNEMASGAVQISNAVQEVNEITRKNKESIDSLSAEVGKFKV</sequence>
<evidence type="ECO:0000256" key="3">
    <source>
        <dbReference type="ARBA" id="ARBA00022500"/>
    </source>
</evidence>
<dbReference type="InterPro" id="IPR033479">
    <property type="entry name" value="dCache_1"/>
</dbReference>
<dbReference type="InterPro" id="IPR004090">
    <property type="entry name" value="Chemotax_Me-accpt_rcpt"/>
</dbReference>
<feature type="domain" description="Methyl-accepting transducer" evidence="10">
    <location>
        <begin position="402"/>
        <end position="631"/>
    </location>
</feature>
<name>A0A7S6WRV7_9SPIR</name>
<dbReference type="Gene3D" id="6.10.340.10">
    <property type="match status" value="1"/>
</dbReference>
<dbReference type="InterPro" id="IPR051310">
    <property type="entry name" value="MCP_chemotaxis"/>
</dbReference>
<accession>A0A7S6WRV7</accession>
<evidence type="ECO:0000259" key="11">
    <source>
        <dbReference type="PROSITE" id="PS50885"/>
    </source>
</evidence>
<dbReference type="Pfam" id="PF00015">
    <property type="entry name" value="MCPsignal"/>
    <property type="match status" value="1"/>
</dbReference>
<dbReference type="GO" id="GO:0006935">
    <property type="term" value="P:chemotaxis"/>
    <property type="evidence" value="ECO:0007669"/>
    <property type="project" value="UniProtKB-KW"/>
</dbReference>
<dbReference type="Pfam" id="PF02743">
    <property type="entry name" value="dCache_1"/>
    <property type="match status" value="1"/>
</dbReference>
<evidence type="ECO:0000256" key="1">
    <source>
        <dbReference type="ARBA" id="ARBA00004651"/>
    </source>
</evidence>
<dbReference type="PRINTS" id="PR00260">
    <property type="entry name" value="CHEMTRNSDUCR"/>
</dbReference>
<comment type="similarity">
    <text evidence="7">Belongs to the methyl-accepting chemotaxis (MCP) protein family.</text>
</comment>
<dbReference type="SUPFAM" id="SSF58104">
    <property type="entry name" value="Methyl-accepting chemotaxis protein (MCP) signaling domain"/>
    <property type="match status" value="2"/>
</dbReference>
<dbReference type="PANTHER" id="PTHR43531:SF11">
    <property type="entry name" value="METHYL-ACCEPTING CHEMOTAXIS PROTEIN 3"/>
    <property type="match status" value="1"/>
</dbReference>
<organism evidence="12 13">
    <name type="scientific">Treponema pedis</name>
    <dbReference type="NCBI Taxonomy" id="409322"/>
    <lineage>
        <taxon>Bacteria</taxon>
        <taxon>Pseudomonadati</taxon>
        <taxon>Spirochaetota</taxon>
        <taxon>Spirochaetia</taxon>
        <taxon>Spirochaetales</taxon>
        <taxon>Treponemataceae</taxon>
        <taxon>Treponema</taxon>
    </lineage>
</organism>
<feature type="domain" description="HAMP" evidence="11">
    <location>
        <begin position="301"/>
        <end position="355"/>
    </location>
</feature>
<dbReference type="CDD" id="cd18773">
    <property type="entry name" value="PDC1_HK_sensor"/>
    <property type="match status" value="1"/>
</dbReference>
<evidence type="ECO:0000256" key="7">
    <source>
        <dbReference type="ARBA" id="ARBA00029447"/>
    </source>
</evidence>
<dbReference type="RefSeq" id="WP_194077659.1">
    <property type="nucleotide sequence ID" value="NZ_CP061839.1"/>
</dbReference>
<dbReference type="AlphaFoldDB" id="A0A7S6WRV7"/>
<evidence type="ECO:0000256" key="8">
    <source>
        <dbReference type="PROSITE-ProRule" id="PRU00284"/>
    </source>
</evidence>